<keyword evidence="3" id="KW-1185">Reference proteome</keyword>
<dbReference type="EMBL" id="VSWD01000007">
    <property type="protein sequence ID" value="KAK3097707.1"/>
    <property type="molecule type" value="Genomic_DNA"/>
</dbReference>
<evidence type="ECO:0000256" key="1">
    <source>
        <dbReference type="SAM" id="MobiDB-lite"/>
    </source>
</evidence>
<dbReference type="Proteomes" id="UP001186944">
    <property type="component" value="Unassembled WGS sequence"/>
</dbReference>
<comment type="caution">
    <text evidence="2">The sequence shown here is derived from an EMBL/GenBank/DDBJ whole genome shotgun (WGS) entry which is preliminary data.</text>
</comment>
<evidence type="ECO:0000313" key="3">
    <source>
        <dbReference type="Proteomes" id="UP001186944"/>
    </source>
</evidence>
<protein>
    <submittedName>
        <fullName evidence="2">Uncharacterized protein</fullName>
    </submittedName>
</protein>
<organism evidence="2 3">
    <name type="scientific">Pinctada imbricata</name>
    <name type="common">Atlantic pearl-oyster</name>
    <name type="synonym">Pinctada martensii</name>
    <dbReference type="NCBI Taxonomy" id="66713"/>
    <lineage>
        <taxon>Eukaryota</taxon>
        <taxon>Metazoa</taxon>
        <taxon>Spiralia</taxon>
        <taxon>Lophotrochozoa</taxon>
        <taxon>Mollusca</taxon>
        <taxon>Bivalvia</taxon>
        <taxon>Autobranchia</taxon>
        <taxon>Pteriomorphia</taxon>
        <taxon>Pterioida</taxon>
        <taxon>Pterioidea</taxon>
        <taxon>Pteriidae</taxon>
        <taxon>Pinctada</taxon>
    </lineage>
</organism>
<proteinExistence type="predicted"/>
<evidence type="ECO:0000313" key="2">
    <source>
        <dbReference type="EMBL" id="KAK3097707.1"/>
    </source>
</evidence>
<reference evidence="2" key="1">
    <citation type="submission" date="2019-08" db="EMBL/GenBank/DDBJ databases">
        <title>The improved chromosome-level genome for the pearl oyster Pinctada fucata martensii using PacBio sequencing and Hi-C.</title>
        <authorList>
            <person name="Zheng Z."/>
        </authorList>
    </citation>
    <scope>NUCLEOTIDE SEQUENCE</scope>
    <source>
        <strain evidence="2">ZZ-2019</strain>
        <tissue evidence="2">Adductor muscle</tissue>
    </source>
</reference>
<name>A0AA89C0N4_PINIB</name>
<gene>
    <name evidence="2" type="ORF">FSP39_012343</name>
</gene>
<feature type="compositionally biased region" description="Low complexity" evidence="1">
    <location>
        <begin position="33"/>
        <end position="42"/>
    </location>
</feature>
<accession>A0AA89C0N4</accession>
<feature type="region of interest" description="Disordered" evidence="1">
    <location>
        <begin position="1"/>
        <end position="45"/>
    </location>
</feature>
<sequence>MSSPFEYEVMKGNLSRSQSEAVSPPRRSRSLTRTRSALSRLRTNTKDQRYERLQEPKYEMIERNDIEKMYLMTAEAPRTGSATVYLTSPYETEMAKLRMERLRIEEERLLELHRLEELEKLRPPKQKWYFHYDQIK</sequence>
<dbReference type="AlphaFoldDB" id="A0AA89C0N4"/>